<dbReference type="GO" id="GO:0030428">
    <property type="term" value="C:cell septum"/>
    <property type="evidence" value="ECO:0007669"/>
    <property type="project" value="TreeGrafter"/>
</dbReference>
<evidence type="ECO:0000256" key="6">
    <source>
        <dbReference type="ARBA" id="ARBA00023306"/>
    </source>
</evidence>
<evidence type="ECO:0000256" key="3">
    <source>
        <dbReference type="ARBA" id="ARBA00022490"/>
    </source>
</evidence>
<comment type="function">
    <text evidence="7">Activator of cell division through the inhibition of FtsZ GTPase activity, therefore promoting FtsZ assembly into bundles of protofilaments necessary for the formation of the division Z ring. It is recruited early at mid-cell but it is not essential for cell division.</text>
</comment>
<dbReference type="Proteomes" id="UP000199516">
    <property type="component" value="Unassembled WGS sequence"/>
</dbReference>
<keyword evidence="6" id="KW-0131">Cell cycle</keyword>
<reference evidence="10 11" key="1">
    <citation type="submission" date="2016-10" db="EMBL/GenBank/DDBJ databases">
        <authorList>
            <person name="de Groot N.N."/>
        </authorList>
    </citation>
    <scope>NUCLEOTIDE SEQUENCE [LARGE SCALE GENOMIC DNA]</scope>
    <source>
        <strain evidence="10 11">DSM 23995</strain>
    </source>
</reference>
<evidence type="ECO:0000256" key="5">
    <source>
        <dbReference type="ARBA" id="ARBA00023210"/>
    </source>
</evidence>
<evidence type="ECO:0000256" key="2">
    <source>
        <dbReference type="ARBA" id="ARBA00015195"/>
    </source>
</evidence>
<evidence type="ECO:0000256" key="8">
    <source>
        <dbReference type="ARBA" id="ARBA00026068"/>
    </source>
</evidence>
<dbReference type="EMBL" id="FONT01000003">
    <property type="protein sequence ID" value="SFE69056.1"/>
    <property type="molecule type" value="Genomic_DNA"/>
</dbReference>
<dbReference type="GO" id="GO:0032153">
    <property type="term" value="C:cell division site"/>
    <property type="evidence" value="ECO:0007669"/>
    <property type="project" value="TreeGrafter"/>
</dbReference>
<evidence type="ECO:0000313" key="10">
    <source>
        <dbReference type="EMBL" id="SFE69056.1"/>
    </source>
</evidence>
<dbReference type="GO" id="GO:0000917">
    <property type="term" value="P:division septum assembly"/>
    <property type="evidence" value="ECO:0007669"/>
    <property type="project" value="UniProtKB-KW"/>
</dbReference>
<dbReference type="NCBIfam" id="NF010724">
    <property type="entry name" value="PRK14126.1"/>
    <property type="match status" value="1"/>
</dbReference>
<dbReference type="PANTHER" id="PTHR34981">
    <property type="entry name" value="CELL DIVISION PROTEIN ZAPA"/>
    <property type="match status" value="1"/>
</dbReference>
<dbReference type="InterPro" id="IPR036192">
    <property type="entry name" value="Cell_div_ZapA-like_sf"/>
</dbReference>
<accession>A0A1I2CL68</accession>
<dbReference type="PANTHER" id="PTHR34981:SF1">
    <property type="entry name" value="CELL DIVISION PROTEIN ZAPA"/>
    <property type="match status" value="1"/>
</dbReference>
<comment type="subcellular location">
    <subcellularLocation>
        <location evidence="1">Cytoplasm</location>
    </subcellularLocation>
</comment>
<dbReference type="Pfam" id="PF05164">
    <property type="entry name" value="ZapA"/>
    <property type="match status" value="1"/>
</dbReference>
<gene>
    <name evidence="10" type="ORF">SAMN05192532_10366</name>
</gene>
<organism evidence="10 11">
    <name type="scientific">Alteribacillus iranensis</name>
    <dbReference type="NCBI Taxonomy" id="930128"/>
    <lineage>
        <taxon>Bacteria</taxon>
        <taxon>Bacillati</taxon>
        <taxon>Bacillota</taxon>
        <taxon>Bacilli</taxon>
        <taxon>Bacillales</taxon>
        <taxon>Bacillaceae</taxon>
        <taxon>Alteribacillus</taxon>
    </lineage>
</organism>
<keyword evidence="11" id="KW-1185">Reference proteome</keyword>
<protein>
    <recommendedName>
        <fullName evidence="2">Cell division protein ZapA</fullName>
    </recommendedName>
    <alternativeName>
        <fullName evidence="9">Z ring-associated protein ZapA</fullName>
    </alternativeName>
</protein>
<dbReference type="InterPro" id="IPR053712">
    <property type="entry name" value="Bac_CellDiv_Activator"/>
</dbReference>
<dbReference type="AlphaFoldDB" id="A0A1I2CL68"/>
<dbReference type="STRING" id="930128.SAMN05192532_10366"/>
<evidence type="ECO:0000313" key="11">
    <source>
        <dbReference type="Proteomes" id="UP000199516"/>
    </source>
</evidence>
<keyword evidence="3" id="KW-0963">Cytoplasm</keyword>
<dbReference type="SUPFAM" id="SSF102829">
    <property type="entry name" value="Cell division protein ZapA-like"/>
    <property type="match status" value="1"/>
</dbReference>
<keyword evidence="5" id="KW-0717">Septation</keyword>
<evidence type="ECO:0000256" key="4">
    <source>
        <dbReference type="ARBA" id="ARBA00022618"/>
    </source>
</evidence>
<evidence type="ECO:0000256" key="1">
    <source>
        <dbReference type="ARBA" id="ARBA00004496"/>
    </source>
</evidence>
<evidence type="ECO:0000256" key="7">
    <source>
        <dbReference type="ARBA" id="ARBA00024910"/>
    </source>
</evidence>
<name>A0A1I2CL68_9BACI</name>
<evidence type="ECO:0000256" key="9">
    <source>
        <dbReference type="ARBA" id="ARBA00033158"/>
    </source>
</evidence>
<proteinExistence type="predicted"/>
<dbReference type="Gene3D" id="6.10.250.790">
    <property type="match status" value="1"/>
</dbReference>
<dbReference type="GO" id="GO:0005829">
    <property type="term" value="C:cytosol"/>
    <property type="evidence" value="ECO:0007669"/>
    <property type="project" value="TreeGrafter"/>
</dbReference>
<comment type="subunit">
    <text evidence="8">Homodimer. Interacts with FtsZ.</text>
</comment>
<dbReference type="GO" id="GO:0000921">
    <property type="term" value="P:septin ring assembly"/>
    <property type="evidence" value="ECO:0007669"/>
    <property type="project" value="TreeGrafter"/>
</dbReference>
<sequence>MDEEKNINRTTVSIYGQQYTIKGESPSEHVKVVSEYVDSKMREIKKKNPYLDTTKLAVLTALNTADEYITLREKLKEDESNKRDGER</sequence>
<keyword evidence="4 10" id="KW-0132">Cell division</keyword>
<dbReference type="RefSeq" id="WP_245757851.1">
    <property type="nucleotide sequence ID" value="NZ_FONT01000003.1"/>
</dbReference>
<dbReference type="GO" id="GO:0043093">
    <property type="term" value="P:FtsZ-dependent cytokinesis"/>
    <property type="evidence" value="ECO:0007669"/>
    <property type="project" value="TreeGrafter"/>
</dbReference>
<dbReference type="InterPro" id="IPR007838">
    <property type="entry name" value="Cell_div_ZapA-like"/>
</dbReference>